<feature type="active site" description="Charge relay system" evidence="1">
    <location>
        <position position="212"/>
    </location>
</feature>
<dbReference type="PIRSF" id="PIRSF017388">
    <property type="entry name" value="Esterase_lipase"/>
    <property type="match status" value="1"/>
</dbReference>
<evidence type="ECO:0000256" key="1">
    <source>
        <dbReference type="PIRSR" id="PIRSR017388-1"/>
    </source>
</evidence>
<dbReference type="STRING" id="1298598.JCM21714_1819"/>
<feature type="domain" description="Serine aminopeptidase S33" evidence="3">
    <location>
        <begin position="36"/>
        <end position="246"/>
    </location>
</feature>
<dbReference type="InterPro" id="IPR012354">
    <property type="entry name" value="Esterase_lipase"/>
</dbReference>
<keyword evidence="2" id="KW-0175">Coiled coil</keyword>
<dbReference type="PANTHER" id="PTHR11614">
    <property type="entry name" value="PHOSPHOLIPASE-RELATED"/>
    <property type="match status" value="1"/>
</dbReference>
<evidence type="ECO:0000313" key="4">
    <source>
        <dbReference type="EMBL" id="GAE92801.1"/>
    </source>
</evidence>
<protein>
    <submittedName>
        <fullName evidence="4">Carboxylesterase</fullName>
    </submittedName>
</protein>
<evidence type="ECO:0000259" key="3">
    <source>
        <dbReference type="Pfam" id="PF12146"/>
    </source>
</evidence>
<dbReference type="ESTHER" id="9baci-w4vi05">
    <property type="family name" value="CarbLipBact_1"/>
</dbReference>
<feature type="coiled-coil region" evidence="2">
    <location>
        <begin position="150"/>
        <end position="196"/>
    </location>
</feature>
<feature type="active site" description="Charge relay system" evidence="1">
    <location>
        <position position="242"/>
    </location>
</feature>
<comment type="caution">
    <text evidence="4">The sequence shown here is derived from an EMBL/GenBank/DDBJ whole genome shotgun (WGS) entry which is preliminary data.</text>
</comment>
<proteinExistence type="predicted"/>
<reference evidence="4 5" key="1">
    <citation type="journal article" date="2014" name="Genome Announc.">
        <title>Draft Genome Sequence of the Boron-Tolerant and Moderately Halotolerant Bacterium Gracilibacillus boraciitolerans JCM 21714T.</title>
        <authorList>
            <person name="Ahmed I."/>
            <person name="Oshima K."/>
            <person name="Suda W."/>
            <person name="Kitamura K."/>
            <person name="Iida T."/>
            <person name="Ohmori Y."/>
            <person name="Fujiwara T."/>
            <person name="Hattori M."/>
            <person name="Ohkuma M."/>
        </authorList>
    </citation>
    <scope>NUCLEOTIDE SEQUENCE [LARGE SCALE GENOMIC DNA]</scope>
    <source>
        <strain evidence="4 5">JCM 21714</strain>
    </source>
</reference>
<dbReference type="GO" id="GO:0052689">
    <property type="term" value="F:carboxylic ester hydrolase activity"/>
    <property type="evidence" value="ECO:0007669"/>
    <property type="project" value="InterPro"/>
</dbReference>
<dbReference type="Pfam" id="PF12146">
    <property type="entry name" value="Hydrolase_4"/>
    <property type="match status" value="1"/>
</dbReference>
<dbReference type="Gene3D" id="3.40.50.1820">
    <property type="entry name" value="alpha/beta hydrolase"/>
    <property type="match status" value="1"/>
</dbReference>
<evidence type="ECO:0000313" key="5">
    <source>
        <dbReference type="Proteomes" id="UP000019102"/>
    </source>
</evidence>
<dbReference type="SUPFAM" id="SSF53474">
    <property type="entry name" value="alpha/beta-Hydrolases"/>
    <property type="match status" value="1"/>
</dbReference>
<sequence>MINIIIYNSLILIGKDIFEMKIKQPESFMFKGGDDRAVLLLHGFTGHSADVRMLGRYLNGKGYTCYAPIYRGHGKSPEDLIGATADQWWEDVQYAYKYLQEKGYQKIAVAGLSLGGVLGLKLACNNPIKGVVTMSSPMFFDNEEQLTVGFRQFAKEYKQLEKKEEDIIEQEVTDLLNESKELFQQIERSITDVKENVDMLYTPILVLQASKDQMINPESANYIYEHVASNNKQLIWYKNAGHALTFSNVKDQVQEDIEEFFASLDW</sequence>
<organism evidence="4 5">
    <name type="scientific">Gracilibacillus boraciitolerans JCM 21714</name>
    <dbReference type="NCBI Taxonomy" id="1298598"/>
    <lineage>
        <taxon>Bacteria</taxon>
        <taxon>Bacillati</taxon>
        <taxon>Bacillota</taxon>
        <taxon>Bacilli</taxon>
        <taxon>Bacillales</taxon>
        <taxon>Bacillaceae</taxon>
        <taxon>Gracilibacillus</taxon>
    </lineage>
</organism>
<accession>W4VI05</accession>
<dbReference type="InterPro" id="IPR029058">
    <property type="entry name" value="AB_hydrolase_fold"/>
</dbReference>
<gene>
    <name evidence="4" type="ORF">JCM21714_1819</name>
</gene>
<evidence type="ECO:0000256" key="2">
    <source>
        <dbReference type="SAM" id="Coils"/>
    </source>
</evidence>
<dbReference type="eggNOG" id="COG1647">
    <property type="taxonomic scope" value="Bacteria"/>
</dbReference>
<dbReference type="AlphaFoldDB" id="W4VI05"/>
<dbReference type="Proteomes" id="UP000019102">
    <property type="component" value="Unassembled WGS sequence"/>
</dbReference>
<feature type="active site" description="Nucleophile" evidence="1">
    <location>
        <position position="113"/>
    </location>
</feature>
<dbReference type="InterPro" id="IPR051044">
    <property type="entry name" value="MAG_DAG_Lipase"/>
</dbReference>
<dbReference type="InterPro" id="IPR022742">
    <property type="entry name" value="Hydrolase_4"/>
</dbReference>
<name>W4VI05_9BACI</name>
<keyword evidence="5" id="KW-1185">Reference proteome</keyword>
<dbReference type="EMBL" id="BAVS01000007">
    <property type="protein sequence ID" value="GAE92801.1"/>
    <property type="molecule type" value="Genomic_DNA"/>
</dbReference>